<feature type="domain" description="Sushi" evidence="8">
    <location>
        <begin position="589"/>
        <end position="650"/>
    </location>
</feature>
<feature type="transmembrane region" description="Helical" evidence="7">
    <location>
        <begin position="1358"/>
        <end position="1379"/>
    </location>
</feature>
<dbReference type="SMART" id="SM01411">
    <property type="entry name" value="Ephrin_rec_like"/>
    <property type="match status" value="2"/>
</dbReference>
<dbReference type="Pfam" id="PF00084">
    <property type="entry name" value="Sushi"/>
    <property type="match status" value="10"/>
</dbReference>
<feature type="domain" description="Sushi" evidence="8">
    <location>
        <begin position="529"/>
        <end position="586"/>
    </location>
</feature>
<dbReference type="InterPro" id="IPR017868">
    <property type="entry name" value="Filamin/ABP280_repeat-like"/>
</dbReference>
<feature type="transmembrane region" description="Helical" evidence="7">
    <location>
        <begin position="1149"/>
        <end position="1171"/>
    </location>
</feature>
<keyword evidence="4" id="KW-1015">Disulfide bond</keyword>
<keyword evidence="3" id="KW-0677">Repeat</keyword>
<feature type="domain" description="Sushi" evidence="8">
    <location>
        <begin position="404"/>
        <end position="461"/>
    </location>
</feature>
<dbReference type="PROSITE" id="PS50923">
    <property type="entry name" value="SUSHI"/>
    <property type="match status" value="12"/>
</dbReference>
<feature type="transmembrane region" description="Helical" evidence="7">
    <location>
        <begin position="1404"/>
        <end position="1426"/>
    </location>
</feature>
<dbReference type="PANTHER" id="PTHR46393:SF7">
    <property type="entry name" value="COMPLEMENT C2"/>
    <property type="match status" value="1"/>
</dbReference>
<feature type="domain" description="Sushi" evidence="8">
    <location>
        <begin position="153"/>
        <end position="212"/>
    </location>
</feature>
<dbReference type="SMART" id="SM00032">
    <property type="entry name" value="CCP"/>
    <property type="match status" value="12"/>
</dbReference>
<evidence type="ECO:0000256" key="3">
    <source>
        <dbReference type="ARBA" id="ARBA00022737"/>
    </source>
</evidence>
<dbReference type="Pfam" id="PF24633">
    <property type="entry name" value="DUF7630"/>
    <property type="match status" value="1"/>
</dbReference>
<protein>
    <recommendedName>
        <fullName evidence="8">Sushi domain-containing protein</fullName>
    </recommendedName>
</protein>
<dbReference type="eggNOG" id="KOG4297">
    <property type="taxonomic scope" value="Eukaryota"/>
</dbReference>
<dbReference type="InterPro" id="IPR056047">
    <property type="entry name" value="CRMPA-like_DUF7630"/>
</dbReference>
<evidence type="ECO:0000256" key="7">
    <source>
        <dbReference type="SAM" id="Phobius"/>
    </source>
</evidence>
<feature type="domain" description="Sushi" evidence="8">
    <location>
        <begin position="343"/>
        <end position="401"/>
    </location>
</feature>
<dbReference type="CDD" id="cd00033">
    <property type="entry name" value="CCP"/>
    <property type="match status" value="12"/>
</dbReference>
<dbReference type="EMBL" id="GL349484">
    <property type="protein sequence ID" value="KNC53961.1"/>
    <property type="molecule type" value="Genomic_DNA"/>
</dbReference>
<dbReference type="Proteomes" id="UP000054408">
    <property type="component" value="Unassembled WGS sequence"/>
</dbReference>
<feature type="transmembrane region" description="Helical" evidence="7">
    <location>
        <begin position="1293"/>
        <end position="1317"/>
    </location>
</feature>
<proteinExistence type="predicted"/>
<feature type="domain" description="Sushi" evidence="8">
    <location>
        <begin position="26"/>
        <end position="86"/>
    </location>
</feature>
<accession>A0A0L0DPL2</accession>
<keyword evidence="5" id="KW-0325">Glycoprotein</keyword>
<evidence type="ECO:0000256" key="2">
    <source>
        <dbReference type="ARBA" id="ARBA00022729"/>
    </source>
</evidence>
<organism evidence="9 10">
    <name type="scientific">Thecamonas trahens ATCC 50062</name>
    <dbReference type="NCBI Taxonomy" id="461836"/>
    <lineage>
        <taxon>Eukaryota</taxon>
        <taxon>Apusozoa</taxon>
        <taxon>Apusomonadida</taxon>
        <taxon>Apusomonadidae</taxon>
        <taxon>Thecamonas</taxon>
    </lineage>
</organism>
<evidence type="ECO:0000313" key="10">
    <source>
        <dbReference type="Proteomes" id="UP000054408"/>
    </source>
</evidence>
<dbReference type="Gene3D" id="2.60.40.10">
    <property type="entry name" value="Immunoglobulins"/>
    <property type="match status" value="1"/>
</dbReference>
<evidence type="ECO:0000256" key="5">
    <source>
        <dbReference type="ARBA" id="ARBA00023180"/>
    </source>
</evidence>
<dbReference type="Gene3D" id="2.10.70.10">
    <property type="entry name" value="Complement Module, domain 1"/>
    <property type="match status" value="11"/>
</dbReference>
<dbReference type="OrthoDB" id="6427340at2759"/>
<dbReference type="PROSITE" id="PS50194">
    <property type="entry name" value="FILAMIN_REPEAT"/>
    <property type="match status" value="1"/>
</dbReference>
<evidence type="ECO:0000256" key="4">
    <source>
        <dbReference type="ARBA" id="ARBA00023157"/>
    </source>
</evidence>
<evidence type="ECO:0000256" key="1">
    <source>
        <dbReference type="ARBA" id="ARBA00022659"/>
    </source>
</evidence>
<dbReference type="PANTHER" id="PTHR46393">
    <property type="entry name" value="SUSHI DOMAIN-CONTAINING PROTEIN"/>
    <property type="match status" value="1"/>
</dbReference>
<keyword evidence="2" id="KW-0732">Signal</keyword>
<name>A0A0L0DPL2_THETB</name>
<feature type="domain" description="Sushi" evidence="8">
    <location>
        <begin position="280"/>
        <end position="340"/>
    </location>
</feature>
<feature type="domain" description="Sushi" evidence="8">
    <location>
        <begin position="740"/>
        <end position="771"/>
    </location>
</feature>
<dbReference type="OMA" id="FATECAL"/>
<reference evidence="9 10" key="1">
    <citation type="submission" date="2010-05" db="EMBL/GenBank/DDBJ databases">
        <title>The Genome Sequence of Thecamonas trahens ATCC 50062.</title>
        <authorList>
            <consortium name="The Broad Institute Genome Sequencing Platform"/>
            <person name="Russ C."/>
            <person name="Cuomo C."/>
            <person name="Shea T."/>
            <person name="Young S.K."/>
            <person name="Zeng Q."/>
            <person name="Koehrsen M."/>
            <person name="Haas B."/>
            <person name="Borodovsky M."/>
            <person name="Guigo R."/>
            <person name="Alvarado L."/>
            <person name="Berlin A."/>
            <person name="Bochicchio J."/>
            <person name="Borenstein D."/>
            <person name="Chapman S."/>
            <person name="Chen Z."/>
            <person name="Freedman E."/>
            <person name="Gellesch M."/>
            <person name="Goldberg J."/>
            <person name="Griggs A."/>
            <person name="Gujja S."/>
            <person name="Heilman E."/>
            <person name="Heiman D."/>
            <person name="Hepburn T."/>
            <person name="Howarth C."/>
            <person name="Jen D."/>
            <person name="Larson L."/>
            <person name="Mehta T."/>
            <person name="Park D."/>
            <person name="Pearson M."/>
            <person name="Roberts A."/>
            <person name="Saif S."/>
            <person name="Shenoy N."/>
            <person name="Sisk P."/>
            <person name="Stolte C."/>
            <person name="Sykes S."/>
            <person name="Thomson T."/>
            <person name="Walk T."/>
            <person name="White J."/>
            <person name="Yandava C."/>
            <person name="Burger G."/>
            <person name="Gray M.W."/>
            <person name="Holland P.W.H."/>
            <person name="King N."/>
            <person name="Lang F.B.F."/>
            <person name="Roger A.J."/>
            <person name="Ruiz-Trillo I."/>
            <person name="Lander E."/>
            <person name="Nusbaum C."/>
        </authorList>
    </citation>
    <scope>NUCLEOTIDE SEQUENCE [LARGE SCALE GENOMIC DNA]</scope>
    <source>
        <strain evidence="9 10">ATCC 50062</strain>
    </source>
</reference>
<evidence type="ECO:0000313" key="9">
    <source>
        <dbReference type="EMBL" id="KNC53961.1"/>
    </source>
</evidence>
<keyword evidence="7" id="KW-0472">Membrane</keyword>
<keyword evidence="7" id="KW-1133">Transmembrane helix</keyword>
<dbReference type="InterPro" id="IPR000436">
    <property type="entry name" value="Sushi_SCR_CCP_dom"/>
</dbReference>
<dbReference type="InterPro" id="IPR001298">
    <property type="entry name" value="Filamin/ABP280_rpt"/>
</dbReference>
<keyword evidence="7" id="KW-0812">Transmembrane</keyword>
<feature type="repeat" description="Filamin" evidence="6">
    <location>
        <begin position="882"/>
        <end position="1000"/>
    </location>
</feature>
<feature type="domain" description="Sushi" evidence="8">
    <location>
        <begin position="215"/>
        <end position="277"/>
    </location>
</feature>
<dbReference type="InterPro" id="IPR014756">
    <property type="entry name" value="Ig_E-set"/>
</dbReference>
<dbReference type="SUPFAM" id="SSF57535">
    <property type="entry name" value="Complement control module/SCR domain"/>
    <property type="match status" value="12"/>
</dbReference>
<dbReference type="InterPro" id="IPR035976">
    <property type="entry name" value="Sushi/SCR/CCP_sf"/>
</dbReference>
<dbReference type="GeneID" id="25568034"/>
<keyword evidence="1" id="KW-0768">Sushi</keyword>
<dbReference type="InterPro" id="IPR013783">
    <property type="entry name" value="Ig-like_fold"/>
</dbReference>
<feature type="transmembrane region" description="Helical" evidence="7">
    <location>
        <begin position="1204"/>
        <end position="1226"/>
    </location>
</feature>
<dbReference type="RefSeq" id="XP_013754163.1">
    <property type="nucleotide sequence ID" value="XM_013898709.1"/>
</dbReference>
<feature type="domain" description="Sushi" evidence="8">
    <location>
        <begin position="89"/>
        <end position="150"/>
    </location>
</feature>
<keyword evidence="10" id="KW-1185">Reference proteome</keyword>
<feature type="domain" description="Sushi" evidence="8">
    <location>
        <begin position="653"/>
        <end position="711"/>
    </location>
</feature>
<feature type="domain" description="Sushi" evidence="8">
    <location>
        <begin position="464"/>
        <end position="526"/>
    </location>
</feature>
<feature type="transmembrane region" description="Helical" evidence="7">
    <location>
        <begin position="1432"/>
        <end position="1451"/>
    </location>
</feature>
<feature type="transmembrane region" description="Helical" evidence="7">
    <location>
        <begin position="1494"/>
        <end position="1520"/>
    </location>
</feature>
<dbReference type="SMART" id="SM00557">
    <property type="entry name" value="IG_FLMN"/>
    <property type="match status" value="1"/>
</dbReference>
<evidence type="ECO:0000259" key="8">
    <source>
        <dbReference type="PROSITE" id="PS50923"/>
    </source>
</evidence>
<sequence length="1528" mass="158983">MGSTSRTCKSDKSWGGMEMICTATPDFCPQLSPPANGYISGSCERTVSEVCGVFTCNAGYTRSSGSTSRTCQSDRGWSGTDVVCSLDGNYCTQLSAPANGAITSSCAAKGTLGDVCGDFVCNAGYSLSGSITRTCQLGGVWNGSIAACTPVSNYCPPSPTPSSNMVTGECSRAIDGGCLYSCSDGYEIVGGSGRLTCSAGPTWTGTRGTCEPIDSYCSPLLPPHNGMVAVPSLSINSEATYTCNLGYVRTAGSATRTCNAESSSSGVWSGTVTICTEDNGYCEIASVPPAPPHFELYSCDGSQGGECVFECEQGYSLAGNDHFTCESDRSWSGALGSCTLQPNYCTPLAIPGNGTRGACSGTLGEVCGPVTCNAGYEVSGTASRTCNSGGLWSGTTATCDAIEFYCPSVTPPSHAVLDTCARSIGATCSYSCSSGYVPDQAQTMTCLAGPAWSNSFGSCIPDPEFCPLLTAPGNGSLAACDQSLNTVCGPADCNPGYDLLGDAVRTCVDGEDAGGTWTGTAPSCALDSEFCPVLPAPSSGFIAACDRSVGGQCTFVCEPGYEPSGSLVATCTSASTWDVSLGSCTKIFGYCSGLPPPDNGGALACGNSLGDSCSFTCNTGYLLTGSTERTCLAGTTSSGVWSGTEPACIIDGVYCGEGPPAPGNGTRGDCSRVIGGACTYACDPGYTLSGDDQLTCAVGPSWVGTLPSCSLTNGYCPISALVDGVAPPCHGRLGETCGPYVCNPGFTHYGGASLTCEFGGVWSDVVPFCSAASSSNSRVNSLNTVTFSADMTPGWSFEVQVFDANNTVITSAVDRIVVRPAGTAITLTSSSLATVDWDATLSVWKGAVTLRRAGVFNLNVFLNLNPIASLAGSTLFQIQVEPGLPAAANSVADGPGLAIGSSVIQGQPVLFYISPHDAYNNIIHISDVQAEALSGALGFEAVLESETVDDPLVEFVPELSGSVANGKLAFRYTAATGGLYVLSITRGGVAIKDSPWLVEVTAVCPAGTRAVQATGPCVECPVNTYAAAGSFECSECPEFTGAPARSESAANCTCLGGDWHPSAEAGAACQQYPPFATCSGGTGYPIANPGYFETAPNSGAFVACPRTKACLGAGACADGHTGYMCTVCKPGYFSNTASECERCPRGSSAIFVVLFVLVLVVATAMACGLVWRTLRVVAAQARTGNSGEASGELIRLFRTNMMPASLSMILVAFQVVGIFADANFAWSDASRASLRLFNVFNIDVDMFATECALQSFHAKYAFSIVLPLFVILVTLAFIVGFKVVGARHVTRLAPLATVSIRTLVDAVLFALAPLLYIPVSRTALIMFDCTRLADGSYVLDSNPGIKCFNSQWWELLPVGLVALVVYVLGLPIYFGIALLRRRHILFLPSVTVRFGTLYRLYRKAYYWGEVANLVKRLVIVILAVFFSSRQLLQISLMLALLTTSLVVVSRYEPYYFPLYNAVDTRLSVMLIIILMIGTGSYAERDAASSDSTFFVLTLVAIIALVLVSVHALAVDVWLIYRERHGKSD</sequence>
<evidence type="ECO:0000256" key="6">
    <source>
        <dbReference type="PROSITE-ProRule" id="PRU00087"/>
    </source>
</evidence>
<feature type="transmembrane region" description="Helical" evidence="7">
    <location>
        <begin position="1463"/>
        <end position="1482"/>
    </location>
</feature>
<dbReference type="SUPFAM" id="SSF81296">
    <property type="entry name" value="E set domains"/>
    <property type="match status" value="1"/>
</dbReference>
<gene>
    <name evidence="9" type="ORF">AMSG_09607</name>
</gene>
<feature type="transmembrane region" description="Helical" evidence="7">
    <location>
        <begin position="1260"/>
        <end position="1281"/>
    </location>
</feature>
<dbReference type="STRING" id="461836.A0A0L0DPL2"/>